<organism evidence="1 2">
    <name type="scientific">Candidatus Azambacteria bacterium RIFCSPHIGHO2_01_FULL_40_24</name>
    <dbReference type="NCBI Taxonomy" id="1797301"/>
    <lineage>
        <taxon>Bacteria</taxon>
        <taxon>Candidatus Azamiibacteriota</taxon>
    </lineage>
</organism>
<comment type="caution">
    <text evidence="1">The sequence shown here is derived from an EMBL/GenBank/DDBJ whole genome shotgun (WGS) entry which is preliminary data.</text>
</comment>
<dbReference type="EMBL" id="MEYK01000021">
    <property type="protein sequence ID" value="OGD25157.1"/>
    <property type="molecule type" value="Genomic_DNA"/>
</dbReference>
<accession>A0A1F5B3F0</accession>
<name>A0A1F5B3F0_9BACT</name>
<gene>
    <name evidence="1" type="ORF">A2819_02555</name>
</gene>
<reference evidence="1 2" key="1">
    <citation type="journal article" date="2016" name="Nat. Commun.">
        <title>Thousands of microbial genomes shed light on interconnected biogeochemical processes in an aquifer system.</title>
        <authorList>
            <person name="Anantharaman K."/>
            <person name="Brown C.T."/>
            <person name="Hug L.A."/>
            <person name="Sharon I."/>
            <person name="Castelle C.J."/>
            <person name="Probst A.J."/>
            <person name="Thomas B.C."/>
            <person name="Singh A."/>
            <person name="Wilkins M.J."/>
            <person name="Karaoz U."/>
            <person name="Brodie E.L."/>
            <person name="Williams K.H."/>
            <person name="Hubbard S.S."/>
            <person name="Banfield J.F."/>
        </authorList>
    </citation>
    <scope>NUCLEOTIDE SEQUENCE [LARGE SCALE GENOMIC DNA]</scope>
</reference>
<dbReference type="Proteomes" id="UP000176431">
    <property type="component" value="Unassembled WGS sequence"/>
</dbReference>
<sequence>MEKSEIAELVKKLKIPKPWPAGFYLKPEGKRILKALVAENLTSRDIAKVLGKSYVAVLNIYTHAGISLPGLSVVRNSKNGSKNKEKVKEEELAKFSAQLKKEERSWPEPEILEISEEAWHRPGKRRGYTSRWDYKGPGYRSGIILQDCLKFVEEGNRFNGVAGGIISKEYVKKELRRRFKAVKPGLRDQVTEHFLNESAKELASVIPKIKKPVSAWADPSKPEFVRFHISTSRIYDGPYSEKYESTYGEEIVRRLQDLRKDIRLENEGSTRLEVKEVGEIDWVISPMRHRLPSKYYSAAAEREIEDKSGQSDQLLPDLWVVGTHAAAIHKTSGEKDRPYITLPASCRLEATTVAENQEGIAIVESVNGNRFVRFWNFKDLIHKEKQFITGIKEGATELHKKIVNLIKDYGAIPVGLLSDKLNVDRQIIEREIKFLEEPKMLTRKTWPGLYYDPKSQRYDFHLDWLQERLRHRLPENYIEDTILFFGCLHAGYTTTDYEHFVVEYPKIILNQKVKTLVGLGDFIAGLKHSLMHRGEIVGALNNTDQEIFAAELIATIIFKPFKQLFENALSKFTEVKPTAEELKSIVNDCLVEFIYIDGNHDGWQLAEGTTPLVTLRDKLQKILTREINALFVTHNLLAIDIDSLVDKKLIHLPDFEPVYQLSSGLTLGARHPGMARADTTSLRAQKALDALGTQIVGIANFHVATTVRKWRPDLGQCVAAQAATQVIYTPFEGGKMKKLDFGPIFLRILSHDKRIYMDESAYFNKRILKKPYLKWIDVDNLKDSLGLLRA</sequence>
<evidence type="ECO:0000313" key="1">
    <source>
        <dbReference type="EMBL" id="OGD25157.1"/>
    </source>
</evidence>
<dbReference type="AlphaFoldDB" id="A0A1F5B3F0"/>
<protein>
    <submittedName>
        <fullName evidence="1">Uncharacterized protein</fullName>
    </submittedName>
</protein>
<evidence type="ECO:0000313" key="2">
    <source>
        <dbReference type="Proteomes" id="UP000176431"/>
    </source>
</evidence>
<proteinExistence type="predicted"/>